<dbReference type="EMBL" id="ABCS01000053">
    <property type="protein sequence ID" value="EDM77001.1"/>
    <property type="molecule type" value="Genomic_DNA"/>
</dbReference>
<comment type="caution">
    <text evidence="1">The sequence shown here is derived from an EMBL/GenBank/DDBJ whole genome shotgun (WGS) entry which is preliminary data.</text>
</comment>
<sequence length="89" mass="9280">MPAGVLVGFYDGDPMNGGNLLGQGTTTKILYPAEAEDVVLDGALVPEAIQDGDQDLWVVVDDGMPEHPWHECRTDNNVSSGPAGCGLIG</sequence>
<gene>
    <name evidence="1" type="ORF">PPSIR1_15910</name>
</gene>
<keyword evidence="2" id="KW-1185">Reference proteome</keyword>
<name>A6GAR0_9BACT</name>
<evidence type="ECO:0000313" key="2">
    <source>
        <dbReference type="Proteomes" id="UP000005801"/>
    </source>
</evidence>
<dbReference type="Gene3D" id="2.60.40.10">
    <property type="entry name" value="Immunoglobulins"/>
    <property type="match status" value="1"/>
</dbReference>
<protein>
    <submittedName>
        <fullName evidence="1">Uncharacterized protein</fullName>
    </submittedName>
</protein>
<dbReference type="Proteomes" id="UP000005801">
    <property type="component" value="Unassembled WGS sequence"/>
</dbReference>
<proteinExistence type="predicted"/>
<dbReference type="AlphaFoldDB" id="A6GAR0"/>
<organism evidence="1 2">
    <name type="scientific">Plesiocystis pacifica SIR-1</name>
    <dbReference type="NCBI Taxonomy" id="391625"/>
    <lineage>
        <taxon>Bacteria</taxon>
        <taxon>Pseudomonadati</taxon>
        <taxon>Myxococcota</taxon>
        <taxon>Polyangia</taxon>
        <taxon>Nannocystales</taxon>
        <taxon>Nannocystaceae</taxon>
        <taxon>Plesiocystis</taxon>
    </lineage>
</organism>
<evidence type="ECO:0000313" key="1">
    <source>
        <dbReference type="EMBL" id="EDM77001.1"/>
    </source>
</evidence>
<accession>A6GAR0</accession>
<dbReference type="STRING" id="391625.PPSIR1_15910"/>
<dbReference type="InterPro" id="IPR013783">
    <property type="entry name" value="Ig-like_fold"/>
</dbReference>
<reference evidence="1 2" key="1">
    <citation type="submission" date="2007-06" db="EMBL/GenBank/DDBJ databases">
        <authorList>
            <person name="Shimkets L."/>
            <person name="Ferriera S."/>
            <person name="Johnson J."/>
            <person name="Kravitz S."/>
            <person name="Beeson K."/>
            <person name="Sutton G."/>
            <person name="Rogers Y.-H."/>
            <person name="Friedman R."/>
            <person name="Frazier M."/>
            <person name="Venter J.C."/>
        </authorList>
    </citation>
    <scope>NUCLEOTIDE SEQUENCE [LARGE SCALE GENOMIC DNA]</scope>
    <source>
        <strain evidence="1 2">SIR-1</strain>
    </source>
</reference>